<proteinExistence type="predicted"/>
<sequence length="144" mass="15778">MLQALLRLFTVSVVVGEAILGLGRAVQLQLLLLALELVEVLLLGHPGLLSQARVVSAVGAEPDDFHYVLFGVHNAYFASLFLELVEELLGVTPDLAARPGLDDLLHLRPLLPVDLESLEKFFVFFLRPASDRCAARPIKLSEIL</sequence>
<dbReference type="AlphaFoldDB" id="A0A7S3N212"/>
<accession>A0A7S3N212</accession>
<name>A0A7S3N212_9SPIT</name>
<dbReference type="EMBL" id="HBIH01034387">
    <property type="protein sequence ID" value="CAE0333023.1"/>
    <property type="molecule type" value="Transcribed_RNA"/>
</dbReference>
<gene>
    <name evidence="1" type="ORF">SINC0208_LOCUS13661</name>
</gene>
<organism evidence="1">
    <name type="scientific">Strombidium inclinatum</name>
    <dbReference type="NCBI Taxonomy" id="197538"/>
    <lineage>
        <taxon>Eukaryota</taxon>
        <taxon>Sar</taxon>
        <taxon>Alveolata</taxon>
        <taxon>Ciliophora</taxon>
        <taxon>Intramacronucleata</taxon>
        <taxon>Spirotrichea</taxon>
        <taxon>Oligotrichia</taxon>
        <taxon>Strombidiidae</taxon>
        <taxon>Strombidium</taxon>
    </lineage>
</organism>
<evidence type="ECO:0000313" key="1">
    <source>
        <dbReference type="EMBL" id="CAE0333023.1"/>
    </source>
</evidence>
<reference evidence="1" key="1">
    <citation type="submission" date="2021-01" db="EMBL/GenBank/DDBJ databases">
        <authorList>
            <person name="Corre E."/>
            <person name="Pelletier E."/>
            <person name="Niang G."/>
            <person name="Scheremetjew M."/>
            <person name="Finn R."/>
            <person name="Kale V."/>
            <person name="Holt S."/>
            <person name="Cochrane G."/>
            <person name="Meng A."/>
            <person name="Brown T."/>
            <person name="Cohen L."/>
        </authorList>
    </citation>
    <scope>NUCLEOTIDE SEQUENCE</scope>
    <source>
        <strain evidence="1">S3</strain>
    </source>
</reference>
<protein>
    <submittedName>
        <fullName evidence="1">Uncharacterized protein</fullName>
    </submittedName>
</protein>